<dbReference type="Gene3D" id="1.10.150.280">
    <property type="entry name" value="AF1531-like domain"/>
    <property type="match status" value="2"/>
</dbReference>
<dbReference type="Pfam" id="PF12836">
    <property type="entry name" value="HHH_3"/>
    <property type="match status" value="2"/>
</dbReference>
<protein>
    <submittedName>
        <fullName evidence="2">Helix-hairpin-helix domain-containing protein</fullName>
    </submittedName>
</protein>
<keyword evidence="1" id="KW-0472">Membrane</keyword>
<dbReference type="EMBL" id="VHSF01000002">
    <property type="protein sequence ID" value="TRO65415.1"/>
    <property type="molecule type" value="Genomic_DNA"/>
</dbReference>
<dbReference type="OrthoDB" id="981124at2"/>
<sequence length="287" mass="33202">MKFLKSHFALTRSQQNGIFVLVILIIILQFFLLFDPFPKSRPKVVDQHEIESFRKQLDSLNRVTVQRRDTVYPFNPNYLSDFKGYHIGMSPDEIDRLLAFRRKGKWVNSIEDFQKVTGISDSLLAKISPSFRFPEWVKKQKAKNQPEVAVHGEIILMDLNTASAEDLQKINGIGEILSQRIIKYRSSIGGFVDRSQLQDVYGLSPEVINSINQKFRIATKPDIKIKNINTISASELFEIPYINQQLAKEIITYRKLHEGIKSFEELAKIDQFPSDKIDRIKLYLALN</sequence>
<dbReference type="GO" id="GO:0015627">
    <property type="term" value="C:type II protein secretion system complex"/>
    <property type="evidence" value="ECO:0007669"/>
    <property type="project" value="TreeGrafter"/>
</dbReference>
<feature type="transmembrane region" description="Helical" evidence="1">
    <location>
        <begin position="16"/>
        <end position="34"/>
    </location>
</feature>
<organism evidence="2 3">
    <name type="scientific">Christiangramia sabulilitoris</name>
    <dbReference type="NCBI Taxonomy" id="2583991"/>
    <lineage>
        <taxon>Bacteria</taxon>
        <taxon>Pseudomonadati</taxon>
        <taxon>Bacteroidota</taxon>
        <taxon>Flavobacteriia</taxon>
        <taxon>Flavobacteriales</taxon>
        <taxon>Flavobacteriaceae</taxon>
        <taxon>Christiangramia</taxon>
    </lineage>
</organism>
<dbReference type="AlphaFoldDB" id="A0A550I384"/>
<dbReference type="PANTHER" id="PTHR21180">
    <property type="entry name" value="ENDONUCLEASE/EXONUCLEASE/PHOSPHATASE FAMILY DOMAIN-CONTAINING PROTEIN 1"/>
    <property type="match status" value="1"/>
</dbReference>
<accession>A0A550I384</accession>
<dbReference type="RefSeq" id="WP_143410731.1">
    <property type="nucleotide sequence ID" value="NZ_VHSF01000002.1"/>
</dbReference>
<dbReference type="Proteomes" id="UP000315131">
    <property type="component" value="Unassembled WGS sequence"/>
</dbReference>
<name>A0A550I384_9FLAO</name>
<evidence type="ECO:0000313" key="3">
    <source>
        <dbReference type="Proteomes" id="UP000315131"/>
    </source>
</evidence>
<dbReference type="PANTHER" id="PTHR21180:SF32">
    <property type="entry name" value="ENDONUCLEASE_EXONUCLEASE_PHOSPHATASE FAMILY DOMAIN-CONTAINING PROTEIN 1"/>
    <property type="match status" value="1"/>
</dbReference>
<gene>
    <name evidence="2" type="ORF">FGM01_08405</name>
</gene>
<dbReference type="SUPFAM" id="SSF47781">
    <property type="entry name" value="RuvA domain 2-like"/>
    <property type="match status" value="3"/>
</dbReference>
<dbReference type="InterPro" id="IPR051675">
    <property type="entry name" value="Endo/Exo/Phosphatase_dom_1"/>
</dbReference>
<dbReference type="GO" id="GO:0015628">
    <property type="term" value="P:protein secretion by the type II secretion system"/>
    <property type="evidence" value="ECO:0007669"/>
    <property type="project" value="TreeGrafter"/>
</dbReference>
<evidence type="ECO:0000313" key="2">
    <source>
        <dbReference type="EMBL" id="TRO65415.1"/>
    </source>
</evidence>
<evidence type="ECO:0000256" key="1">
    <source>
        <dbReference type="SAM" id="Phobius"/>
    </source>
</evidence>
<proteinExistence type="predicted"/>
<comment type="caution">
    <text evidence="2">The sequence shown here is derived from an EMBL/GenBank/DDBJ whole genome shotgun (WGS) entry which is preliminary data.</text>
</comment>
<keyword evidence="1" id="KW-0812">Transmembrane</keyword>
<keyword evidence="3" id="KW-1185">Reference proteome</keyword>
<keyword evidence="1" id="KW-1133">Transmembrane helix</keyword>
<reference evidence="2 3" key="1">
    <citation type="submission" date="2019-06" db="EMBL/GenBank/DDBJ databases">
        <title>Gramella sabulilitoris sp. nov., isolated from a marine sand.</title>
        <authorList>
            <person name="Yoon J.-H."/>
        </authorList>
    </citation>
    <scope>NUCLEOTIDE SEQUENCE [LARGE SCALE GENOMIC DNA]</scope>
    <source>
        <strain evidence="2 3">HSMS-1</strain>
    </source>
</reference>
<dbReference type="InterPro" id="IPR010994">
    <property type="entry name" value="RuvA_2-like"/>
</dbReference>